<keyword evidence="6" id="KW-1185">Reference proteome</keyword>
<dbReference type="GO" id="GO:0102443">
    <property type="term" value="F:L-2-hydroxycarboxylate dehydrogenase (NAD+) activity"/>
    <property type="evidence" value="ECO:0007669"/>
    <property type="project" value="UniProtKB-EC"/>
</dbReference>
<dbReference type="InterPro" id="IPR036111">
    <property type="entry name" value="Mal/L-sulfo/L-lacto_DH-like_sf"/>
</dbReference>
<sequence>MYMNITPEQELSLIIDILTEFDVPTDQASIIAEVTLDGDLKGFSSHGIGRFPQYIKGLESGNIKPHTEIDVEKESAATALVNGNHGFGHVVTYRSMEMAIEKAKEAGIGLVGIHNSNHFGVAGYYSDMAVMEDLIGIVTANTEPAVAPIGGKEPILGTNPLAIGIPSGSHYLSVDMATSASARGKLLESKRRGESIPENVALDADGKPTTDPVEALKGSILPFGAHKGYALSLMIEIMAGPLVRASYGKGVTGTANPEVPCTKGDLIAAIDPSKFVDLDQFKEEVDDLVSEVKSTPNVMVPGDFEVLNVKRHQKEGIPLDETLVQQLREIATRVDVDVADILGE</sequence>
<evidence type="ECO:0000313" key="5">
    <source>
        <dbReference type="EMBL" id="CEL25668.1"/>
    </source>
</evidence>
<dbReference type="InterPro" id="IPR053453">
    <property type="entry name" value="LDH2/MDH2_Oxidoreductase"/>
</dbReference>
<evidence type="ECO:0000256" key="1">
    <source>
        <dbReference type="ARBA" id="ARBA00006056"/>
    </source>
</evidence>
<dbReference type="KEGG" id="mfi:DSM1535_0956"/>
<dbReference type="AlphaFoldDB" id="A0A090I2X2"/>
<reference evidence="4" key="2">
    <citation type="submission" date="2014-08" db="EMBL/GenBank/DDBJ databases">
        <authorList>
            <person name="Wibberg D."/>
        </authorList>
    </citation>
    <scope>NUCLEOTIDE SEQUENCE</scope>
</reference>
<evidence type="ECO:0000256" key="2">
    <source>
        <dbReference type="ARBA" id="ARBA00023002"/>
    </source>
</evidence>
<dbReference type="Pfam" id="PF02615">
    <property type="entry name" value="Ldh_2"/>
    <property type="match status" value="1"/>
</dbReference>
<dbReference type="STRING" id="2162.BRM9_0342"/>
<dbReference type="NCBIfam" id="NF040650">
    <property type="entry name" value="sulfolac_dhydr"/>
    <property type="match status" value="1"/>
</dbReference>
<dbReference type="InterPro" id="IPR043143">
    <property type="entry name" value="Mal/L-sulf/L-lact_DH-like_NADP"/>
</dbReference>
<dbReference type="Proteomes" id="UP000062768">
    <property type="component" value="Chromosome I"/>
</dbReference>
<dbReference type="PATRIC" id="fig|2162.10.peg.2119"/>
<dbReference type="Proteomes" id="UP000029661">
    <property type="component" value="Chromosome"/>
</dbReference>
<dbReference type="PANTHER" id="PTHR11091">
    <property type="entry name" value="OXIDOREDUCTASE-RELATED"/>
    <property type="match status" value="1"/>
</dbReference>
<dbReference type="InterPro" id="IPR003767">
    <property type="entry name" value="Malate/L-lactate_DH-like"/>
</dbReference>
<evidence type="ECO:0000313" key="3">
    <source>
        <dbReference type="EMBL" id="AIS31169.1"/>
    </source>
</evidence>
<reference evidence="5" key="3">
    <citation type="submission" date="2014-09" db="EMBL/GenBank/DDBJ databases">
        <authorList>
            <person name="Bishop-Lilly K.A."/>
            <person name="Broomall S.M."/>
            <person name="Chain P.S."/>
            <person name="Chertkov O."/>
            <person name="Coyne S.R."/>
            <person name="Daligault H.E."/>
            <person name="Davenport K.W."/>
            <person name="Erkkila T."/>
            <person name="Frey K.G."/>
            <person name="Gibbons H.S."/>
            <person name="Gu W."/>
            <person name="Jaissle J."/>
            <person name="Johnson S.L."/>
            <person name="Koroleva G.I."/>
            <person name="Ladner J.T."/>
            <person name="Lo C.-C."/>
            <person name="Minogue T.D."/>
            <person name="Munk C."/>
            <person name="Palacios G.F."/>
            <person name="Redden C.L."/>
            <person name="Rosenzweig C.N."/>
            <person name="Scholz M.B."/>
            <person name="Teshima H."/>
            <person name="Xu Y."/>
        </authorList>
    </citation>
    <scope>NUCLEOTIDE SEQUENCE</scope>
    <source>
        <strain evidence="5">Mb9</strain>
    </source>
</reference>
<dbReference type="InterPro" id="IPR043144">
    <property type="entry name" value="Mal/L-sulf/L-lact_DH-like_ah"/>
</dbReference>
<dbReference type="PANTHER" id="PTHR11091:SF0">
    <property type="entry name" value="MALATE DEHYDROGENASE"/>
    <property type="match status" value="1"/>
</dbReference>
<keyword evidence="2 4" id="KW-0560">Oxidoreductase</keyword>
<name>A0A090I2X2_METFO</name>
<dbReference type="Gene3D" id="1.10.1530.10">
    <property type="match status" value="1"/>
</dbReference>
<accession>A0A090I2X2</accession>
<dbReference type="EMBL" id="LN515531">
    <property type="protein sequence ID" value="CEA13309.1"/>
    <property type="molecule type" value="Genomic_DNA"/>
</dbReference>
<proteinExistence type="inferred from homology"/>
<organism evidence="4">
    <name type="scientific">Methanobacterium formicicum</name>
    <dbReference type="NCBI Taxonomy" id="2162"/>
    <lineage>
        <taxon>Archaea</taxon>
        <taxon>Methanobacteriati</taxon>
        <taxon>Methanobacteriota</taxon>
        <taxon>Methanomada group</taxon>
        <taxon>Methanobacteria</taxon>
        <taxon>Methanobacteriales</taxon>
        <taxon>Methanobacteriaceae</taxon>
        <taxon>Methanobacterium</taxon>
    </lineage>
</organism>
<reference evidence="3" key="1">
    <citation type="submission" date="2013-12" db="EMBL/GenBank/DDBJ databases">
        <title>The complete genome sequence of Methanobacterium sp. BRM9.</title>
        <authorList>
            <consortium name="Pastoral Greenhouse Gas Research Consortium"/>
            <person name="Kelly W.J."/>
            <person name="Leahy S.C."/>
            <person name="Perry R."/>
            <person name="Li D."/>
            <person name="Altermann E."/>
            <person name="Lambie S.C."/>
            <person name="Attwood G.T."/>
        </authorList>
    </citation>
    <scope>NUCLEOTIDE SEQUENCE [LARGE SCALE GENOMIC DNA]</scope>
    <source>
        <strain evidence="3">BRM9</strain>
    </source>
</reference>
<dbReference type="EMBL" id="CP006933">
    <property type="protein sequence ID" value="AIS31169.1"/>
    <property type="molecule type" value="Genomic_DNA"/>
</dbReference>
<evidence type="ECO:0000313" key="4">
    <source>
        <dbReference type="EMBL" id="CEA13309.1"/>
    </source>
</evidence>
<dbReference type="EMBL" id="LN734822">
    <property type="protein sequence ID" value="CEL25668.1"/>
    <property type="molecule type" value="Genomic_DNA"/>
</dbReference>
<evidence type="ECO:0000313" key="6">
    <source>
        <dbReference type="Proteomes" id="UP000062768"/>
    </source>
</evidence>
<dbReference type="Gene3D" id="3.30.1370.60">
    <property type="entry name" value="Hypothetical oxidoreductase yiak, domain 2"/>
    <property type="match status" value="1"/>
</dbReference>
<dbReference type="KEGG" id="mfc:BRM9_0342"/>
<comment type="similarity">
    <text evidence="1">Belongs to the LDH2/MDH2 oxidoreductase family.</text>
</comment>
<dbReference type="SUPFAM" id="SSF89733">
    <property type="entry name" value="L-sulfolactate dehydrogenase-like"/>
    <property type="match status" value="1"/>
</dbReference>
<gene>
    <name evidence="4" type="primary">comC</name>
    <name evidence="3" type="ORF">BRM9_0342</name>
    <name evidence="4" type="ORF">DSM1535_0956</name>
    <name evidence="5" type="ORF">MB9_2041</name>
</gene>
<dbReference type="EC" id="1.1.1.337" evidence="4"/>
<protein>
    <submittedName>
        <fullName evidence="3 4">L-sulfolactate dehydrogenase</fullName>
        <ecNumber evidence="4">1.1.1.337</ecNumber>
    </submittedName>
</protein>